<proteinExistence type="inferred from homology"/>
<dbReference type="InterPro" id="IPR016071">
    <property type="entry name" value="Staphylococal_nuclease_OB-fold"/>
</dbReference>
<keyword evidence="12" id="KW-1185">Reference proteome</keyword>
<dbReference type="InterPro" id="IPR035437">
    <property type="entry name" value="SNase_OB-fold_sf"/>
</dbReference>
<evidence type="ECO:0000256" key="5">
    <source>
        <dbReference type="ARBA" id="ARBA00022759"/>
    </source>
</evidence>
<dbReference type="GO" id="GO:0016787">
    <property type="term" value="F:hydrolase activity"/>
    <property type="evidence" value="ECO:0007669"/>
    <property type="project" value="UniProtKB-KW"/>
</dbReference>
<name>A0A6A4GKD0_9AGAR</name>
<evidence type="ECO:0000313" key="12">
    <source>
        <dbReference type="Proteomes" id="UP000799118"/>
    </source>
</evidence>
<dbReference type="GO" id="GO:0004519">
    <property type="term" value="F:endonuclease activity"/>
    <property type="evidence" value="ECO:0007669"/>
    <property type="project" value="UniProtKB-KW"/>
</dbReference>
<evidence type="ECO:0000256" key="7">
    <source>
        <dbReference type="ARBA" id="ARBA00022837"/>
    </source>
</evidence>
<dbReference type="PROSITE" id="PS50830">
    <property type="entry name" value="TNASE_3"/>
    <property type="match status" value="1"/>
</dbReference>
<keyword evidence="6" id="KW-0378">Hydrolase</keyword>
<dbReference type="SUPFAM" id="SSF50199">
    <property type="entry name" value="Staphylococcal nuclease"/>
    <property type="match status" value="1"/>
</dbReference>
<comment type="similarity">
    <text evidence="3">Belongs to the LCL3 family.</text>
</comment>
<evidence type="ECO:0000256" key="1">
    <source>
        <dbReference type="ARBA" id="ARBA00004167"/>
    </source>
</evidence>
<sequence length="273" mass="30625">MAPSKLPQELEEYIAKNASTVPPHLLAASTFAAGAITAIGISRIHLRYFKRIKNSDWLTPESFDRKRWIKGRVVSVGDADNFRLYHTPGFGWSWPLKFRRVPSGKELRNQTLHIRIAGVDAPEAAHFGREAQPYAAESLAWLTNRILGQTVYCQVINRDQYSRIVSNVIVKKPFLPGSIFGSSLALEMLRTGWATTYEQAGAEYGKWGKEEFLKTETGANLCRALRLGIWKGGLTGETPAEYKRRHAQADAPPPTKTKSTPSPQSLLSRLKFW</sequence>
<dbReference type="GO" id="GO:0016020">
    <property type="term" value="C:membrane"/>
    <property type="evidence" value="ECO:0007669"/>
    <property type="project" value="UniProtKB-SubCell"/>
</dbReference>
<dbReference type="OrthoDB" id="430293at2759"/>
<evidence type="ECO:0000256" key="4">
    <source>
        <dbReference type="ARBA" id="ARBA00022722"/>
    </source>
</evidence>
<evidence type="ECO:0000259" key="10">
    <source>
        <dbReference type="PROSITE" id="PS50830"/>
    </source>
</evidence>
<keyword evidence="7" id="KW-0106">Calcium</keyword>
<dbReference type="Proteomes" id="UP000799118">
    <property type="component" value="Unassembled WGS sequence"/>
</dbReference>
<dbReference type="PANTHER" id="PTHR12302">
    <property type="entry name" value="EBNA2 BINDING PROTEIN P100"/>
    <property type="match status" value="1"/>
</dbReference>
<dbReference type="AlphaFoldDB" id="A0A6A4GKD0"/>
<evidence type="ECO:0000256" key="8">
    <source>
        <dbReference type="SAM" id="MobiDB-lite"/>
    </source>
</evidence>
<organism evidence="11 12">
    <name type="scientific">Gymnopus androsaceus JB14</name>
    <dbReference type="NCBI Taxonomy" id="1447944"/>
    <lineage>
        <taxon>Eukaryota</taxon>
        <taxon>Fungi</taxon>
        <taxon>Dikarya</taxon>
        <taxon>Basidiomycota</taxon>
        <taxon>Agaricomycotina</taxon>
        <taxon>Agaricomycetes</taxon>
        <taxon>Agaricomycetidae</taxon>
        <taxon>Agaricales</taxon>
        <taxon>Marasmiineae</taxon>
        <taxon>Omphalotaceae</taxon>
        <taxon>Gymnopus</taxon>
    </lineage>
</organism>
<dbReference type="PANTHER" id="PTHR12302:SF3">
    <property type="entry name" value="SERINE_THREONINE-PROTEIN KINASE 31"/>
    <property type="match status" value="1"/>
</dbReference>
<feature type="transmembrane region" description="Helical" evidence="9">
    <location>
        <begin position="25"/>
        <end position="46"/>
    </location>
</feature>
<gene>
    <name evidence="11" type="ORF">BT96DRAFT_891923</name>
</gene>
<evidence type="ECO:0000256" key="2">
    <source>
        <dbReference type="ARBA" id="ARBA00004173"/>
    </source>
</evidence>
<evidence type="ECO:0000256" key="6">
    <source>
        <dbReference type="ARBA" id="ARBA00022801"/>
    </source>
</evidence>
<keyword evidence="4" id="KW-0540">Nuclease</keyword>
<dbReference type="SMART" id="SM00318">
    <property type="entry name" value="SNc"/>
    <property type="match status" value="1"/>
</dbReference>
<accession>A0A6A4GKD0</accession>
<dbReference type="Gene3D" id="2.40.50.90">
    <property type="match status" value="1"/>
</dbReference>
<feature type="region of interest" description="Disordered" evidence="8">
    <location>
        <begin position="243"/>
        <end position="273"/>
    </location>
</feature>
<keyword evidence="5" id="KW-0255">Endonuclease</keyword>
<comment type="subcellular location">
    <subcellularLocation>
        <location evidence="1">Membrane</location>
        <topology evidence="1">Single-pass membrane protein</topology>
    </subcellularLocation>
    <subcellularLocation>
        <location evidence="2">Mitochondrion</location>
    </subcellularLocation>
</comment>
<dbReference type="EMBL" id="ML769943">
    <property type="protein sequence ID" value="KAE9385813.1"/>
    <property type="molecule type" value="Genomic_DNA"/>
</dbReference>
<evidence type="ECO:0000256" key="3">
    <source>
        <dbReference type="ARBA" id="ARBA00005435"/>
    </source>
</evidence>
<keyword evidence="9" id="KW-1133">Transmembrane helix</keyword>
<protein>
    <submittedName>
        <fullName evidence="11">Staphylococcal nuclease</fullName>
    </submittedName>
</protein>
<reference evidence="11" key="1">
    <citation type="journal article" date="2019" name="Environ. Microbiol.">
        <title>Fungal ecological strategies reflected in gene transcription - a case study of two litter decomposers.</title>
        <authorList>
            <person name="Barbi F."/>
            <person name="Kohler A."/>
            <person name="Barry K."/>
            <person name="Baskaran P."/>
            <person name="Daum C."/>
            <person name="Fauchery L."/>
            <person name="Ihrmark K."/>
            <person name="Kuo A."/>
            <person name="LaButti K."/>
            <person name="Lipzen A."/>
            <person name="Morin E."/>
            <person name="Grigoriev I.V."/>
            <person name="Henrissat B."/>
            <person name="Lindahl B."/>
            <person name="Martin F."/>
        </authorList>
    </citation>
    <scope>NUCLEOTIDE SEQUENCE</scope>
    <source>
        <strain evidence="11">JB14</strain>
    </source>
</reference>
<dbReference type="Pfam" id="PF00565">
    <property type="entry name" value="SNase"/>
    <property type="match status" value="1"/>
</dbReference>
<evidence type="ECO:0000256" key="9">
    <source>
        <dbReference type="SAM" id="Phobius"/>
    </source>
</evidence>
<dbReference type="GO" id="GO:0005739">
    <property type="term" value="C:mitochondrion"/>
    <property type="evidence" value="ECO:0007669"/>
    <property type="project" value="UniProtKB-SubCell"/>
</dbReference>
<feature type="domain" description="TNase-like" evidence="10">
    <location>
        <begin position="67"/>
        <end position="232"/>
    </location>
</feature>
<keyword evidence="9" id="KW-0812">Transmembrane</keyword>
<keyword evidence="9" id="KW-0472">Membrane</keyword>
<evidence type="ECO:0000313" key="11">
    <source>
        <dbReference type="EMBL" id="KAE9385813.1"/>
    </source>
</evidence>